<dbReference type="EMBL" id="BQKE01000002">
    <property type="protein sequence ID" value="GJM62659.1"/>
    <property type="molecule type" value="Genomic_DNA"/>
</dbReference>
<comment type="caution">
    <text evidence="1">The sequence shown here is derived from an EMBL/GenBank/DDBJ whole genome shotgun (WGS) entry which is preliminary data.</text>
</comment>
<sequence>MLISLSSELRNVSYRQPLYAMTANPSTYLLDKRDGKFILFLGEYSSEQGMLLLPRDLEIVNISLGTTDYKNLSWATESDFPTFRTSGELSDFLTSNEVWFLTFEVEFKDYGSLSTHDDGECHFELLNKSDVVELIKKSTPEQYSSLILSKLLELPNKYLTVNPNGEIQVYHTFDQYLNENQVK</sequence>
<evidence type="ECO:0000313" key="1">
    <source>
        <dbReference type="EMBL" id="GJM62659.1"/>
    </source>
</evidence>
<reference evidence="1 2" key="1">
    <citation type="submission" date="2021-12" db="EMBL/GenBank/DDBJ databases">
        <title>Genome sequencing of bacteria with rrn-lacking chromosome and rrn-plasmid.</title>
        <authorList>
            <person name="Anda M."/>
            <person name="Iwasaki W."/>
        </authorList>
    </citation>
    <scope>NUCLEOTIDE SEQUENCE [LARGE SCALE GENOMIC DNA]</scope>
    <source>
        <strain evidence="1 2">NBRC 15940</strain>
    </source>
</reference>
<dbReference type="AlphaFoldDB" id="A0AAN4W0I5"/>
<name>A0AAN4W0I5_9BACT</name>
<accession>A0AAN4W0I5</accession>
<evidence type="ECO:0000313" key="2">
    <source>
        <dbReference type="Proteomes" id="UP001310022"/>
    </source>
</evidence>
<dbReference type="Proteomes" id="UP001310022">
    <property type="component" value="Unassembled WGS sequence"/>
</dbReference>
<proteinExistence type="predicted"/>
<organism evidence="1 2">
    <name type="scientific">Persicobacter diffluens</name>
    <dbReference type="NCBI Taxonomy" id="981"/>
    <lineage>
        <taxon>Bacteria</taxon>
        <taxon>Pseudomonadati</taxon>
        <taxon>Bacteroidota</taxon>
        <taxon>Cytophagia</taxon>
        <taxon>Cytophagales</taxon>
        <taxon>Persicobacteraceae</taxon>
        <taxon>Persicobacter</taxon>
    </lineage>
</organism>
<gene>
    <name evidence="1" type="ORF">PEDI_32110</name>
</gene>
<keyword evidence="2" id="KW-1185">Reference proteome</keyword>
<protein>
    <submittedName>
        <fullName evidence="1">Uncharacterized protein</fullName>
    </submittedName>
</protein>